<name>A0ABU8MSW1_9PSEU</name>
<sequence length="138" mass="14580">MVTSVALIRPRVSRAGFADVLAAWLREGLRTRPVAGPAAVVIVPEYLRAAPRTVLADLTDRDWRGTTVALAGYGGRTRGRHAVDDARAALTEHGTTVLGPSLGIDVARTRVRGFDTADVLLRDLVLDAVADAADRAAA</sequence>
<evidence type="ECO:0000313" key="2">
    <source>
        <dbReference type="Proteomes" id="UP001385809"/>
    </source>
</evidence>
<dbReference type="EMBL" id="JBBEGN010000012">
    <property type="protein sequence ID" value="MEJ2870410.1"/>
    <property type="molecule type" value="Genomic_DNA"/>
</dbReference>
<dbReference type="Proteomes" id="UP001385809">
    <property type="component" value="Unassembled WGS sequence"/>
</dbReference>
<dbReference type="InterPro" id="IPR029039">
    <property type="entry name" value="Flavoprotein-like_sf"/>
</dbReference>
<dbReference type="RefSeq" id="WP_337696977.1">
    <property type="nucleotide sequence ID" value="NZ_JBBEGN010000012.1"/>
</dbReference>
<comment type="caution">
    <text evidence="1">The sequence shown here is derived from an EMBL/GenBank/DDBJ whole genome shotgun (WGS) entry which is preliminary data.</text>
</comment>
<gene>
    <name evidence="1" type="ORF">WCD74_21750</name>
</gene>
<dbReference type="SUPFAM" id="SSF52218">
    <property type="entry name" value="Flavoproteins"/>
    <property type="match status" value="1"/>
</dbReference>
<protein>
    <submittedName>
        <fullName evidence="1">Uncharacterized protein</fullName>
    </submittedName>
</protein>
<reference evidence="1 2" key="1">
    <citation type="submission" date="2024-03" db="EMBL/GenBank/DDBJ databases">
        <title>Actinomycetospora sp. OC33-EN08, a novel actinomycete isolated from wild orchid (Aerides multiflora).</title>
        <authorList>
            <person name="Suriyachadkun C."/>
        </authorList>
    </citation>
    <scope>NUCLEOTIDE SEQUENCE [LARGE SCALE GENOMIC DNA]</scope>
    <source>
        <strain evidence="1 2">OC33-EN08</strain>
    </source>
</reference>
<organism evidence="1 2">
    <name type="scientific">Actinomycetospora aurantiaca</name>
    <dbReference type="NCBI Taxonomy" id="3129233"/>
    <lineage>
        <taxon>Bacteria</taxon>
        <taxon>Bacillati</taxon>
        <taxon>Actinomycetota</taxon>
        <taxon>Actinomycetes</taxon>
        <taxon>Pseudonocardiales</taxon>
        <taxon>Pseudonocardiaceae</taxon>
        <taxon>Actinomycetospora</taxon>
    </lineage>
</organism>
<accession>A0ABU8MSW1</accession>
<proteinExistence type="predicted"/>
<keyword evidence="2" id="KW-1185">Reference proteome</keyword>
<evidence type="ECO:0000313" key="1">
    <source>
        <dbReference type="EMBL" id="MEJ2870410.1"/>
    </source>
</evidence>